<keyword evidence="2" id="KW-0689">Ribosomal protein</keyword>
<name>A0ABM1RVH3_LIMPO</name>
<evidence type="ECO:0000313" key="5">
    <source>
        <dbReference type="RefSeq" id="XP_022235378.1"/>
    </source>
</evidence>
<accession>A0ABM1RVH3</accession>
<dbReference type="PANTHER" id="PTHR13479">
    <property type="entry name" value="30S RIBOSOMAL PROTEIN S18"/>
    <property type="match status" value="1"/>
</dbReference>
<organism evidence="4 5">
    <name type="scientific">Limulus polyphemus</name>
    <name type="common">Atlantic horseshoe crab</name>
    <dbReference type="NCBI Taxonomy" id="6850"/>
    <lineage>
        <taxon>Eukaryota</taxon>
        <taxon>Metazoa</taxon>
        <taxon>Ecdysozoa</taxon>
        <taxon>Arthropoda</taxon>
        <taxon>Chelicerata</taxon>
        <taxon>Merostomata</taxon>
        <taxon>Xiphosura</taxon>
        <taxon>Limulidae</taxon>
        <taxon>Limulus</taxon>
    </lineage>
</organism>
<evidence type="ECO:0000256" key="2">
    <source>
        <dbReference type="ARBA" id="ARBA00022980"/>
    </source>
</evidence>
<dbReference type="PROSITE" id="PS00057">
    <property type="entry name" value="RIBOSOMAL_S18"/>
    <property type="match status" value="1"/>
</dbReference>
<dbReference type="PANTHER" id="PTHR13479:SF40">
    <property type="entry name" value="SMALL RIBOSOMAL SUBUNIT PROTEIN BS18M"/>
    <property type="match status" value="1"/>
</dbReference>
<evidence type="ECO:0000256" key="1">
    <source>
        <dbReference type="ARBA" id="ARBA00005589"/>
    </source>
</evidence>
<reference evidence="5" key="1">
    <citation type="submission" date="2025-08" db="UniProtKB">
        <authorList>
            <consortium name="RefSeq"/>
        </authorList>
    </citation>
    <scope>IDENTIFICATION</scope>
    <source>
        <tissue evidence="5">Muscle</tissue>
    </source>
</reference>
<dbReference type="RefSeq" id="XP_022235378.1">
    <property type="nucleotide sequence ID" value="XM_022379670.1"/>
</dbReference>
<comment type="similarity">
    <text evidence="1">Belongs to the bacterial ribosomal protein bS18 family.</text>
</comment>
<dbReference type="SUPFAM" id="SSF46911">
    <property type="entry name" value="Ribosomal protein S18"/>
    <property type="match status" value="1"/>
</dbReference>
<evidence type="ECO:0000313" key="4">
    <source>
        <dbReference type="Proteomes" id="UP000694941"/>
    </source>
</evidence>
<sequence length="166" mass="19477">MFYNSLRPITYIFRECRFINRRTLIGMKFSSVAESERDYEAVGEKISSSDDMVVGHLSVGMGVWMIPVRDMKNPYEKEKIKCILCKYGIHVDYKNIRLLSQFVSPYTGRIYDKHITGLCDAQQKKVKQEILKAQNFGFMPTITKEVKFFKDPKLFDPFNPKRPHPH</sequence>
<dbReference type="InterPro" id="IPR018275">
    <property type="entry name" value="Ribosomal_bS18_CS"/>
</dbReference>
<dbReference type="InterPro" id="IPR036870">
    <property type="entry name" value="Ribosomal_bS18_sf"/>
</dbReference>
<gene>
    <name evidence="5" type="primary">LOC106475601</name>
</gene>
<evidence type="ECO:0000256" key="3">
    <source>
        <dbReference type="ARBA" id="ARBA00023274"/>
    </source>
</evidence>
<protein>
    <submittedName>
        <fullName evidence="5">Uncharacterized protein LOC106475601 isoform X1</fullName>
    </submittedName>
</protein>
<keyword evidence="4" id="KW-1185">Reference proteome</keyword>
<dbReference type="Pfam" id="PF01084">
    <property type="entry name" value="Ribosomal_S18"/>
    <property type="match status" value="1"/>
</dbReference>
<dbReference type="GeneID" id="106475601"/>
<dbReference type="Gene3D" id="4.10.640.10">
    <property type="entry name" value="Ribosomal protein S18"/>
    <property type="match status" value="1"/>
</dbReference>
<keyword evidence="3" id="KW-0687">Ribonucleoprotein</keyword>
<dbReference type="InterPro" id="IPR001648">
    <property type="entry name" value="Ribosomal_bS18"/>
</dbReference>
<proteinExistence type="inferred from homology"/>
<dbReference type="Proteomes" id="UP000694941">
    <property type="component" value="Unplaced"/>
</dbReference>